<sequence length="69" mass="7535">MQAKTWLASLVGLAVSGMAMANPPQGNDLLADAPYFNKTDSGYDLKFSSKTYRTLEAQVNGETVKFRAF</sequence>
<evidence type="ECO:0000313" key="3">
    <source>
        <dbReference type="Proteomes" id="UP000253728"/>
    </source>
</evidence>
<keyword evidence="1" id="KW-0732">Signal</keyword>
<feature type="signal peptide" evidence="1">
    <location>
        <begin position="1"/>
        <end position="21"/>
    </location>
</feature>
<gene>
    <name evidence="2" type="ORF">NCTC5908_01507</name>
</gene>
<dbReference type="AlphaFoldDB" id="A0A336N687"/>
<organism evidence="2 3">
    <name type="scientific">Aggregatibacter aphrophilus</name>
    <name type="common">Haemophilus aphrophilus</name>
    <dbReference type="NCBI Taxonomy" id="732"/>
    <lineage>
        <taxon>Bacteria</taxon>
        <taxon>Pseudomonadati</taxon>
        <taxon>Pseudomonadota</taxon>
        <taxon>Gammaproteobacteria</taxon>
        <taxon>Pasteurellales</taxon>
        <taxon>Pasteurellaceae</taxon>
        <taxon>Aggregatibacter</taxon>
    </lineage>
</organism>
<evidence type="ECO:0000313" key="2">
    <source>
        <dbReference type="EMBL" id="SSZ29701.1"/>
    </source>
</evidence>
<reference evidence="2 3" key="1">
    <citation type="submission" date="2018-06" db="EMBL/GenBank/DDBJ databases">
        <authorList>
            <consortium name="Pathogen Informatics"/>
            <person name="Doyle S."/>
        </authorList>
    </citation>
    <scope>NUCLEOTIDE SEQUENCE [LARGE SCALE GENOMIC DNA]</scope>
    <source>
        <strain evidence="2 3">NCTC5908</strain>
    </source>
</reference>
<dbReference type="EMBL" id="UFSP01000002">
    <property type="protein sequence ID" value="SSZ29701.1"/>
    <property type="molecule type" value="Genomic_DNA"/>
</dbReference>
<name>A0A336N687_AGGAP</name>
<proteinExistence type="predicted"/>
<accession>A0A336N687</accession>
<dbReference type="Proteomes" id="UP000253728">
    <property type="component" value="Unassembled WGS sequence"/>
</dbReference>
<evidence type="ECO:0000256" key="1">
    <source>
        <dbReference type="SAM" id="SignalP"/>
    </source>
</evidence>
<protein>
    <submittedName>
        <fullName evidence="2">Uncharacterized protein</fullName>
    </submittedName>
</protein>
<feature type="chain" id="PRO_5016354213" evidence="1">
    <location>
        <begin position="22"/>
        <end position="69"/>
    </location>
</feature>